<reference evidence="8" key="2">
    <citation type="submission" date="2025-08" db="UniProtKB">
        <authorList>
            <consortium name="Ensembl"/>
        </authorList>
    </citation>
    <scope>IDENTIFICATION</scope>
</reference>
<reference evidence="8 9" key="1">
    <citation type="journal article" date="2011" name="Nature">
        <title>A high-resolution map of human evolutionary constraint using 29 mammals.</title>
        <authorList>
            <person name="Lindblad-Toh K."/>
            <person name="Garber M."/>
            <person name="Zuk O."/>
            <person name="Lin M.F."/>
            <person name="Parker B.J."/>
            <person name="Washietl S."/>
            <person name="Kheradpour P."/>
            <person name="Ernst J."/>
            <person name="Jordan G."/>
            <person name="Mauceli E."/>
            <person name="Ward L.D."/>
            <person name="Lowe C.B."/>
            <person name="Holloway A.K."/>
            <person name="Clamp M."/>
            <person name="Gnerre S."/>
            <person name="Alfoldi J."/>
            <person name="Beal K."/>
            <person name="Chang J."/>
            <person name="Clawson H."/>
            <person name="Cuff J."/>
            <person name="Di Palma F."/>
            <person name="Fitzgerald S."/>
            <person name="Flicek P."/>
            <person name="Guttman M."/>
            <person name="Hubisz M.J."/>
            <person name="Jaffe D.B."/>
            <person name="Jungreis I."/>
            <person name="Kent W.J."/>
            <person name="Kostka D."/>
            <person name="Lara M."/>
            <person name="Martins A.L."/>
            <person name="Massingham T."/>
            <person name="Moltke I."/>
            <person name="Raney B.J."/>
            <person name="Rasmussen M.D."/>
            <person name="Robinson J."/>
            <person name="Stark A."/>
            <person name="Vilella A.J."/>
            <person name="Wen J."/>
            <person name="Xie X."/>
            <person name="Zody M.C."/>
            <person name="Baldwin J."/>
            <person name="Bloom T."/>
            <person name="Chin C.W."/>
            <person name="Heiman D."/>
            <person name="Nicol R."/>
            <person name="Nusbaum C."/>
            <person name="Young S."/>
            <person name="Wilkinson J."/>
            <person name="Worley K.C."/>
            <person name="Kovar C.L."/>
            <person name="Muzny D.M."/>
            <person name="Gibbs R.A."/>
            <person name="Cree A."/>
            <person name="Dihn H.H."/>
            <person name="Fowler G."/>
            <person name="Jhangiani S."/>
            <person name="Joshi V."/>
            <person name="Lee S."/>
            <person name="Lewis L.R."/>
            <person name="Nazareth L.V."/>
            <person name="Okwuonu G."/>
            <person name="Santibanez J."/>
            <person name="Warren W.C."/>
            <person name="Mardis E.R."/>
            <person name="Weinstock G.M."/>
            <person name="Wilson R.K."/>
            <person name="Delehaunty K."/>
            <person name="Dooling D."/>
            <person name="Fronik C."/>
            <person name="Fulton L."/>
            <person name="Fulton B."/>
            <person name="Graves T."/>
            <person name="Minx P."/>
            <person name="Sodergren E."/>
            <person name="Birney E."/>
            <person name="Margulies E.H."/>
            <person name="Herrero J."/>
            <person name="Green E.D."/>
            <person name="Haussler D."/>
            <person name="Siepel A."/>
            <person name="Goldman N."/>
            <person name="Pollard K.S."/>
            <person name="Pedersen J.S."/>
            <person name="Lander E.S."/>
            <person name="Kellis M."/>
        </authorList>
    </citation>
    <scope>NUCLEOTIDE SEQUENCE [LARGE SCALE GENOMIC DNA]</scope>
</reference>
<comment type="subcellular location">
    <subcellularLocation>
        <location evidence="1">Secreted</location>
    </subcellularLocation>
</comment>
<keyword evidence="3" id="KW-0964">Secreted</keyword>
<evidence type="ECO:0000256" key="3">
    <source>
        <dbReference type="ARBA" id="ARBA00022525"/>
    </source>
</evidence>
<name>G1NVN0_MYOLU</name>
<dbReference type="GeneTree" id="ENSGT00390000016177"/>
<evidence type="ECO:0000256" key="6">
    <source>
        <dbReference type="ARBA" id="ARBA00023157"/>
    </source>
</evidence>
<dbReference type="SUPFAM" id="SSF111423">
    <property type="entry name" value="Resistin"/>
    <property type="match status" value="1"/>
</dbReference>
<dbReference type="EMBL" id="AAPE02020375">
    <property type="status" value="NOT_ANNOTATED_CDS"/>
    <property type="molecule type" value="Genomic_DNA"/>
</dbReference>
<keyword evidence="9" id="KW-1185">Reference proteome</keyword>
<dbReference type="FunCoup" id="G1NVN0">
    <property type="interactions" value="29"/>
</dbReference>
<dbReference type="GO" id="GO:0050673">
    <property type="term" value="P:epithelial cell proliferation"/>
    <property type="evidence" value="ECO:0007669"/>
    <property type="project" value="Ensembl"/>
</dbReference>
<dbReference type="HOGENOM" id="CLU_150117_0_0_1"/>
<dbReference type="Proteomes" id="UP000001074">
    <property type="component" value="Unassembled WGS sequence"/>
</dbReference>
<gene>
    <name evidence="8" type="primary">RETNLB</name>
</gene>
<dbReference type="eggNOG" id="ENOG502RTZZ">
    <property type="taxonomic scope" value="Eukaryota"/>
</dbReference>
<evidence type="ECO:0000256" key="1">
    <source>
        <dbReference type="ARBA" id="ARBA00004613"/>
    </source>
</evidence>
<dbReference type="InterPro" id="IPR009714">
    <property type="entry name" value="RELM"/>
</dbReference>
<feature type="signal peptide" evidence="7">
    <location>
        <begin position="1"/>
        <end position="28"/>
    </location>
</feature>
<dbReference type="STRING" id="59463.ENSMLUP00000001336"/>
<keyword evidence="6" id="KW-1015">Disulfide bond</keyword>
<dbReference type="GO" id="GO:0005615">
    <property type="term" value="C:extracellular space"/>
    <property type="evidence" value="ECO:0007669"/>
    <property type="project" value="TreeGrafter"/>
</dbReference>
<evidence type="ECO:0000313" key="8">
    <source>
        <dbReference type="Ensembl" id="ENSMLUP00000001336.2"/>
    </source>
</evidence>
<evidence type="ECO:0000256" key="5">
    <source>
        <dbReference type="ARBA" id="ARBA00022729"/>
    </source>
</evidence>
<proteinExistence type="inferred from homology"/>
<reference evidence="8" key="3">
    <citation type="submission" date="2025-09" db="UniProtKB">
        <authorList>
            <consortium name="Ensembl"/>
        </authorList>
    </citation>
    <scope>IDENTIFICATION</scope>
</reference>
<dbReference type="PANTHER" id="PTHR21101">
    <property type="entry name" value="RESISTIN"/>
    <property type="match status" value="1"/>
</dbReference>
<accession>G1NVN0</accession>
<evidence type="ECO:0000256" key="4">
    <source>
        <dbReference type="ARBA" id="ARBA00022702"/>
    </source>
</evidence>
<evidence type="ECO:0000256" key="2">
    <source>
        <dbReference type="ARBA" id="ARBA00007258"/>
    </source>
</evidence>
<dbReference type="Ensembl" id="ENSMLUT00000001457.2">
    <property type="protein sequence ID" value="ENSMLUP00000001336.2"/>
    <property type="gene ID" value="ENSMLUG00000001459.2"/>
</dbReference>
<dbReference type="GO" id="GO:0005179">
    <property type="term" value="F:hormone activity"/>
    <property type="evidence" value="ECO:0007669"/>
    <property type="project" value="UniProtKB-KW"/>
</dbReference>
<dbReference type="Gene3D" id="2.60.40.4230">
    <property type="entry name" value="Resistin head domain"/>
    <property type="match status" value="1"/>
</dbReference>
<sequence>MPFHKMKPTPCSLLIPILLLLLMNAGRTQQSLDAIVDEKIKDAIQSLECNPPPPTRISCTSVTNSGKLSSCPPGTFVTGCACGYGCGSWDIRRETTCHCQCSVVDWTTARCCQLI</sequence>
<keyword evidence="5 7" id="KW-0732">Signal</keyword>
<dbReference type="OMA" id="QGETTCH"/>
<protein>
    <submittedName>
        <fullName evidence="8">Resistin like beta</fullName>
    </submittedName>
</protein>
<dbReference type="InterPro" id="IPR036262">
    <property type="entry name" value="Resistin-like_sf"/>
</dbReference>
<evidence type="ECO:0000313" key="9">
    <source>
        <dbReference type="Proteomes" id="UP000001074"/>
    </source>
</evidence>
<organism evidence="8 9">
    <name type="scientific">Myotis lucifugus</name>
    <name type="common">Little brown bat</name>
    <dbReference type="NCBI Taxonomy" id="59463"/>
    <lineage>
        <taxon>Eukaryota</taxon>
        <taxon>Metazoa</taxon>
        <taxon>Chordata</taxon>
        <taxon>Craniata</taxon>
        <taxon>Vertebrata</taxon>
        <taxon>Euteleostomi</taxon>
        <taxon>Mammalia</taxon>
        <taxon>Eutheria</taxon>
        <taxon>Laurasiatheria</taxon>
        <taxon>Chiroptera</taxon>
        <taxon>Yangochiroptera</taxon>
        <taxon>Vespertilionidae</taxon>
        <taxon>Myotis</taxon>
    </lineage>
</organism>
<dbReference type="Pfam" id="PF06954">
    <property type="entry name" value="Resistin"/>
    <property type="match status" value="1"/>
</dbReference>
<evidence type="ECO:0000256" key="7">
    <source>
        <dbReference type="SAM" id="SignalP"/>
    </source>
</evidence>
<dbReference type="PANTHER" id="PTHR21101:SF13">
    <property type="entry name" value="RESISTIN-LIKE BETA"/>
    <property type="match status" value="1"/>
</dbReference>
<dbReference type="AlphaFoldDB" id="G1NVN0"/>
<dbReference type="InParanoid" id="G1NVN0"/>
<comment type="similarity">
    <text evidence="2">Belongs to the resistin/FIZZ family.</text>
</comment>
<feature type="chain" id="PRO_5046253109" evidence="7">
    <location>
        <begin position="29"/>
        <end position="115"/>
    </location>
</feature>
<dbReference type="CDD" id="cd16333">
    <property type="entry name" value="RELM"/>
    <property type="match status" value="1"/>
</dbReference>
<keyword evidence="4" id="KW-0372">Hormone</keyword>